<accession>A0A815GY49</accession>
<reference evidence="5" key="1">
    <citation type="submission" date="2021-02" db="EMBL/GenBank/DDBJ databases">
        <authorList>
            <person name="Nowell W R."/>
        </authorList>
    </citation>
    <scope>NUCLEOTIDE SEQUENCE</scope>
</reference>
<keyword evidence="3" id="KW-0175">Coiled coil</keyword>
<gene>
    <name evidence="6" type="ORF">GIL414_LOCUS35322</name>
    <name evidence="5" type="ORF">KQP761_LOCUS6930</name>
</gene>
<dbReference type="Proteomes" id="UP000663834">
    <property type="component" value="Unassembled WGS sequence"/>
</dbReference>
<protein>
    <recommendedName>
        <fullName evidence="4">AIG1-type G domain-containing protein</fullName>
    </recommendedName>
</protein>
<organism evidence="5 7">
    <name type="scientific">Rotaria magnacalcarata</name>
    <dbReference type="NCBI Taxonomy" id="392030"/>
    <lineage>
        <taxon>Eukaryota</taxon>
        <taxon>Metazoa</taxon>
        <taxon>Spiralia</taxon>
        <taxon>Gnathifera</taxon>
        <taxon>Rotifera</taxon>
        <taxon>Eurotatoria</taxon>
        <taxon>Bdelloidea</taxon>
        <taxon>Philodinida</taxon>
        <taxon>Philodinidae</taxon>
        <taxon>Rotaria</taxon>
    </lineage>
</organism>
<sequence>MNSRGYGSKKPEYGIIILGNAGSGKSFICNVIIGSERFEADFRPEAVTTISEYHRMGTKEGDYLIYNIPGLIEINQEQIDRNKNEIMKAFKECPTSIVIFVWTQIGGRAQNDDVIAFNALNDAYKFPVESLMFVVNNVPINRPQQYEGKFLAVLNNTIKSFDVTTVDTIFIDSIDPTNSAQMQNTRAKLMKHIVVHPAHEQNKQHDIVLQLDELKQMRNILKQQQQQAEQDRARLEMQIAKMTKEHNRSQAEANERFQKIAEEYKSMQQRAQARGANEYKNPFKALLGFVDSTVDFAVGTTQAAGFGLAGLIDRATGTSSEEVSRRMRNVSKGTAAGRVFGLDD</sequence>
<dbReference type="OrthoDB" id="10065920at2759"/>
<comment type="similarity">
    <text evidence="1">Belongs to the TRAFAC class TrmE-Era-EngA-EngB-Septin-like GTPase superfamily. AIG1/Toc34/Toc159-like paraseptin GTPase family. IAN subfamily.</text>
</comment>
<dbReference type="Proteomes" id="UP000681720">
    <property type="component" value="Unassembled WGS sequence"/>
</dbReference>
<evidence type="ECO:0000259" key="4">
    <source>
        <dbReference type="Pfam" id="PF04548"/>
    </source>
</evidence>
<dbReference type="EMBL" id="CAJOBJ010084305">
    <property type="protein sequence ID" value="CAF4514284.1"/>
    <property type="molecule type" value="Genomic_DNA"/>
</dbReference>
<keyword evidence="2" id="KW-0547">Nucleotide-binding</keyword>
<feature type="domain" description="AIG1-type G" evidence="4">
    <location>
        <begin position="15"/>
        <end position="132"/>
    </location>
</feature>
<dbReference type="AlphaFoldDB" id="A0A815GY49"/>
<feature type="coiled-coil region" evidence="3">
    <location>
        <begin position="207"/>
        <end position="270"/>
    </location>
</feature>
<evidence type="ECO:0000256" key="2">
    <source>
        <dbReference type="ARBA" id="ARBA00022741"/>
    </source>
</evidence>
<comment type="caution">
    <text evidence="5">The sequence shown here is derived from an EMBL/GenBank/DDBJ whole genome shotgun (WGS) entry which is preliminary data.</text>
</comment>
<dbReference type="EMBL" id="CAJNOW010002235">
    <property type="protein sequence ID" value="CAF1344936.1"/>
    <property type="molecule type" value="Genomic_DNA"/>
</dbReference>
<evidence type="ECO:0000256" key="1">
    <source>
        <dbReference type="ARBA" id="ARBA00008535"/>
    </source>
</evidence>
<evidence type="ECO:0000313" key="7">
    <source>
        <dbReference type="Proteomes" id="UP000663834"/>
    </source>
</evidence>
<evidence type="ECO:0000256" key="3">
    <source>
        <dbReference type="SAM" id="Coils"/>
    </source>
</evidence>
<evidence type="ECO:0000313" key="5">
    <source>
        <dbReference type="EMBL" id="CAF1344936.1"/>
    </source>
</evidence>
<proteinExistence type="inferred from homology"/>
<name>A0A815GY49_9BILA</name>
<dbReference type="Pfam" id="PF04548">
    <property type="entry name" value="AIG1"/>
    <property type="match status" value="1"/>
</dbReference>
<evidence type="ECO:0000313" key="6">
    <source>
        <dbReference type="EMBL" id="CAF4514284.1"/>
    </source>
</evidence>
<dbReference type="GO" id="GO:0005525">
    <property type="term" value="F:GTP binding"/>
    <property type="evidence" value="ECO:0007669"/>
    <property type="project" value="InterPro"/>
</dbReference>
<dbReference type="InterPro" id="IPR027417">
    <property type="entry name" value="P-loop_NTPase"/>
</dbReference>
<dbReference type="SUPFAM" id="SSF52540">
    <property type="entry name" value="P-loop containing nucleoside triphosphate hydrolases"/>
    <property type="match status" value="1"/>
</dbReference>
<dbReference type="InterPro" id="IPR006703">
    <property type="entry name" value="G_AIG1"/>
</dbReference>
<dbReference type="Gene3D" id="3.40.50.300">
    <property type="entry name" value="P-loop containing nucleotide triphosphate hydrolases"/>
    <property type="match status" value="1"/>
</dbReference>